<dbReference type="Proteomes" id="UP000265520">
    <property type="component" value="Unassembled WGS sequence"/>
</dbReference>
<evidence type="ECO:0000256" key="1">
    <source>
        <dbReference type="SAM" id="MobiDB-lite"/>
    </source>
</evidence>
<comment type="caution">
    <text evidence="2">The sequence shown here is derived from an EMBL/GenBank/DDBJ whole genome shotgun (WGS) entry which is preliminary data.</text>
</comment>
<evidence type="ECO:0000313" key="2">
    <source>
        <dbReference type="EMBL" id="MCI63898.1"/>
    </source>
</evidence>
<reference evidence="2 3" key="1">
    <citation type="journal article" date="2018" name="Front. Plant Sci.">
        <title>Red Clover (Trifolium pratense) and Zigzag Clover (T. medium) - A Picture of Genomic Similarities and Differences.</title>
        <authorList>
            <person name="Dluhosova J."/>
            <person name="Istvanek J."/>
            <person name="Nedelnik J."/>
            <person name="Repkova J."/>
        </authorList>
    </citation>
    <scope>NUCLEOTIDE SEQUENCE [LARGE SCALE GENOMIC DNA]</scope>
    <source>
        <strain evidence="3">cv. 10/8</strain>
        <tissue evidence="2">Leaf</tissue>
    </source>
</reference>
<name>A0A392TSI5_9FABA</name>
<protein>
    <submittedName>
        <fullName evidence="2">Uncharacterized protein</fullName>
    </submittedName>
</protein>
<feature type="non-terminal residue" evidence="2">
    <location>
        <position position="1"/>
    </location>
</feature>
<dbReference type="AlphaFoldDB" id="A0A392TSI5"/>
<sequence>IHGTGNNPPIFAEKQVCHEESSARVENKS</sequence>
<evidence type="ECO:0000313" key="3">
    <source>
        <dbReference type="Proteomes" id="UP000265520"/>
    </source>
</evidence>
<keyword evidence="3" id="KW-1185">Reference proteome</keyword>
<organism evidence="2 3">
    <name type="scientific">Trifolium medium</name>
    <dbReference type="NCBI Taxonomy" id="97028"/>
    <lineage>
        <taxon>Eukaryota</taxon>
        <taxon>Viridiplantae</taxon>
        <taxon>Streptophyta</taxon>
        <taxon>Embryophyta</taxon>
        <taxon>Tracheophyta</taxon>
        <taxon>Spermatophyta</taxon>
        <taxon>Magnoliopsida</taxon>
        <taxon>eudicotyledons</taxon>
        <taxon>Gunneridae</taxon>
        <taxon>Pentapetalae</taxon>
        <taxon>rosids</taxon>
        <taxon>fabids</taxon>
        <taxon>Fabales</taxon>
        <taxon>Fabaceae</taxon>
        <taxon>Papilionoideae</taxon>
        <taxon>50 kb inversion clade</taxon>
        <taxon>NPAAA clade</taxon>
        <taxon>Hologalegina</taxon>
        <taxon>IRL clade</taxon>
        <taxon>Trifolieae</taxon>
        <taxon>Trifolium</taxon>
    </lineage>
</organism>
<accession>A0A392TSI5</accession>
<dbReference type="EMBL" id="LXQA010645575">
    <property type="protein sequence ID" value="MCI63898.1"/>
    <property type="molecule type" value="Genomic_DNA"/>
</dbReference>
<feature type="region of interest" description="Disordered" evidence="1">
    <location>
        <begin position="1"/>
        <end position="29"/>
    </location>
</feature>
<feature type="compositionally biased region" description="Basic and acidic residues" evidence="1">
    <location>
        <begin position="15"/>
        <end position="29"/>
    </location>
</feature>
<proteinExistence type="predicted"/>